<feature type="transmembrane region" description="Helical" evidence="1">
    <location>
        <begin position="487"/>
        <end position="508"/>
    </location>
</feature>
<feature type="transmembrane region" description="Helical" evidence="1">
    <location>
        <begin position="392"/>
        <end position="413"/>
    </location>
</feature>
<evidence type="ECO:0000313" key="2">
    <source>
        <dbReference type="EMBL" id="RVT67426.1"/>
    </source>
</evidence>
<feature type="transmembrane region" description="Helical" evidence="1">
    <location>
        <begin position="306"/>
        <end position="327"/>
    </location>
</feature>
<keyword evidence="1" id="KW-0812">Transmembrane</keyword>
<protein>
    <submittedName>
        <fullName evidence="2">PTS sugar transporter</fullName>
    </submittedName>
</protein>
<comment type="caution">
    <text evidence="2">The sequence shown here is derived from an EMBL/GenBank/DDBJ whole genome shotgun (WGS) entry which is preliminary data.</text>
</comment>
<dbReference type="EMBL" id="RZTZ01000001">
    <property type="protein sequence ID" value="RVT67426.1"/>
    <property type="molecule type" value="Genomic_DNA"/>
</dbReference>
<dbReference type="RefSeq" id="WP_127735506.1">
    <property type="nucleotide sequence ID" value="NZ_CAJCKN010000089.1"/>
</dbReference>
<evidence type="ECO:0000256" key="1">
    <source>
        <dbReference type="SAM" id="Phobius"/>
    </source>
</evidence>
<organism evidence="2 3">
    <name type="scientific">Niallia taxi</name>
    <dbReference type="NCBI Taxonomy" id="2499688"/>
    <lineage>
        <taxon>Bacteria</taxon>
        <taxon>Bacillati</taxon>
        <taxon>Bacillota</taxon>
        <taxon>Bacilli</taxon>
        <taxon>Bacillales</taxon>
        <taxon>Bacillaceae</taxon>
        <taxon>Niallia</taxon>
    </lineage>
</organism>
<keyword evidence="2" id="KW-0813">Transport</keyword>
<proteinExistence type="predicted"/>
<accession>A0A3S2UCP1</accession>
<feature type="transmembrane region" description="Helical" evidence="1">
    <location>
        <begin position="261"/>
        <end position="294"/>
    </location>
</feature>
<keyword evidence="2" id="KW-0762">Sugar transport</keyword>
<keyword evidence="1" id="KW-0472">Membrane</keyword>
<keyword evidence="1" id="KW-1133">Transmembrane helix</keyword>
<feature type="transmembrane region" description="Helical" evidence="1">
    <location>
        <begin position="347"/>
        <end position="380"/>
    </location>
</feature>
<gene>
    <name evidence="2" type="ORF">EM808_02815</name>
</gene>
<name>A0A3S2UCP1_9BACI</name>
<evidence type="ECO:0000313" key="3">
    <source>
        <dbReference type="Proteomes" id="UP000288024"/>
    </source>
</evidence>
<feature type="transmembrane region" description="Helical" evidence="1">
    <location>
        <begin position="448"/>
        <end position="467"/>
    </location>
</feature>
<keyword evidence="3" id="KW-1185">Reference proteome</keyword>
<feature type="transmembrane region" description="Helical" evidence="1">
    <location>
        <begin position="419"/>
        <end position="436"/>
    </location>
</feature>
<dbReference type="GeneID" id="87615601"/>
<dbReference type="AlphaFoldDB" id="A0A3S2UCP1"/>
<dbReference type="Proteomes" id="UP000288024">
    <property type="component" value="Unassembled WGS sequence"/>
</dbReference>
<feature type="transmembrane region" description="Helical" evidence="1">
    <location>
        <begin position="199"/>
        <end position="221"/>
    </location>
</feature>
<reference evidence="2 3" key="1">
    <citation type="submission" date="2019-01" db="EMBL/GenBank/DDBJ databases">
        <title>Bacillus sp. M5HDSG1-1, whole genome shotgun sequence.</title>
        <authorList>
            <person name="Tuo L."/>
        </authorList>
    </citation>
    <scope>NUCLEOTIDE SEQUENCE [LARGE SCALE GENOMIC DNA]</scope>
    <source>
        <strain evidence="2 3">M5HDSG1-1</strain>
    </source>
</reference>
<sequence>MKNIVIIGSSGGNLFNLGGAKPVQLLEEILKQAHAAGLNVKNIQFIAAKESMDTAKSNTAAGIYGYKENAVLPLFEASLKEVNHEAAKLDQMIADSIRNGEVDGIIAMSADTKAVNKETLAAAIESKLPIVGTGGTSMAAMTSMGANVISSSGTTGSTSRTRAISFISSLCKHWNIKFNPIIGSYEKAQQTNAAPWKNINIRGIMVSSLPGFIAMALILAVSQIPALKGLTDIFDLMINALPVMLAVIAAKQVSELDEVSIIAGVIAGVLSVQGGIIGGIIGGIAAGILVQFFFRKCIEWKFPITTVNIVSGGLSGLIAGLIVYYLIGPVALQAGNLIKEIIEQTVAFNPILAGVLAGVLIWPAILGGVYHAAILPIVLLEMEKTGNSFLGAVDMVGLVMVAAGINLANIIAPRDRGESAVAAPGFLINMGFGTFVESAYPFMFSNKIVFGGALVSAGIGGALVGLFNVRGTAYVPSFTAPFLSNNITGFIIAMAVPLIVAFLITLAANKLPAKKKAAKKSEDEVAV</sequence>